<dbReference type="InterPro" id="IPR008927">
    <property type="entry name" value="6-PGluconate_DH-like_C_sf"/>
</dbReference>
<dbReference type="PANTHER" id="PTHR21708:SF26">
    <property type="entry name" value="2-DEHYDROPANTOATE 2-REDUCTASE"/>
    <property type="match status" value="1"/>
</dbReference>
<evidence type="ECO:0000259" key="5">
    <source>
        <dbReference type="Pfam" id="PF02558"/>
    </source>
</evidence>
<reference evidence="7 8" key="1">
    <citation type="submission" date="2022-06" db="EMBL/GenBank/DDBJ databases">
        <title>Genomic Encyclopedia of Archaeal and Bacterial Type Strains, Phase II (KMG-II): from individual species to whole genera.</title>
        <authorList>
            <person name="Goeker M."/>
        </authorList>
    </citation>
    <scope>NUCLEOTIDE SEQUENCE [LARGE SCALE GENOMIC DNA]</scope>
    <source>
        <strain evidence="7 8">DSM 44693</strain>
    </source>
</reference>
<keyword evidence="2 4" id="KW-0521">NADP</keyword>
<evidence type="ECO:0000256" key="3">
    <source>
        <dbReference type="ARBA" id="ARBA00023002"/>
    </source>
</evidence>
<dbReference type="Pfam" id="PF02558">
    <property type="entry name" value="ApbA"/>
    <property type="match status" value="1"/>
</dbReference>
<accession>A0ABT1HEE1</accession>
<keyword evidence="4" id="KW-0566">Pantothenate biosynthesis</keyword>
<dbReference type="SUPFAM" id="SSF48179">
    <property type="entry name" value="6-phosphogluconate dehydrogenase C-terminal domain-like"/>
    <property type="match status" value="1"/>
</dbReference>
<dbReference type="Gene3D" id="1.10.1040.10">
    <property type="entry name" value="N-(1-d-carboxylethyl)-l-norvaline Dehydrogenase, domain 2"/>
    <property type="match status" value="1"/>
</dbReference>
<dbReference type="InterPro" id="IPR051402">
    <property type="entry name" value="KPR-Related"/>
</dbReference>
<gene>
    <name evidence="7" type="ORF">LX13_001885</name>
</gene>
<evidence type="ECO:0000256" key="4">
    <source>
        <dbReference type="RuleBase" id="RU362068"/>
    </source>
</evidence>
<dbReference type="EMBL" id="JAMTCJ010000002">
    <property type="protein sequence ID" value="MCP2176066.1"/>
    <property type="molecule type" value="Genomic_DNA"/>
</dbReference>
<dbReference type="NCBIfam" id="TIGR00745">
    <property type="entry name" value="apbA_panE"/>
    <property type="match status" value="1"/>
</dbReference>
<sequence>MRVLIVGAGAVGGFFGASLIEANRDVTFLVRPARAEQLARDGLVVRDAGRESATPVATITAGQITAGQVSGAFDLVILSVKEQALDAAITDVAPAVGPQTCVLPLLNGMRHLDRLTDAFGSAVLGGVAVVASQLGADGAVDLLGPDRFMRYGELSGEMTDRIAEVDRTLAGAGFDTVCSDRIVTDMWDKWIFLASAAALTTMVRANVGEVTATEFGPTVAGALIDECVSVAIASGITVASAVVANARSRLIAEGSPFTASLYRDMSAGRDVESDSVVTDLVRRADRLAVSVPLLTAASVTLSLYRRRR</sequence>
<dbReference type="Gene3D" id="3.40.50.720">
    <property type="entry name" value="NAD(P)-binding Rossmann-like Domain"/>
    <property type="match status" value="1"/>
</dbReference>
<comment type="function">
    <text evidence="4">Catalyzes the NADPH-dependent reduction of ketopantoate into pantoic acid.</text>
</comment>
<comment type="catalytic activity">
    <reaction evidence="4">
        <text>(R)-pantoate + NADP(+) = 2-dehydropantoate + NADPH + H(+)</text>
        <dbReference type="Rhea" id="RHEA:16233"/>
        <dbReference type="ChEBI" id="CHEBI:11561"/>
        <dbReference type="ChEBI" id="CHEBI:15378"/>
        <dbReference type="ChEBI" id="CHEBI:15980"/>
        <dbReference type="ChEBI" id="CHEBI:57783"/>
        <dbReference type="ChEBI" id="CHEBI:58349"/>
        <dbReference type="EC" id="1.1.1.169"/>
    </reaction>
</comment>
<protein>
    <recommendedName>
        <fullName evidence="4">2-dehydropantoate 2-reductase</fullName>
        <ecNumber evidence="4">1.1.1.169</ecNumber>
    </recommendedName>
    <alternativeName>
        <fullName evidence="4">Ketopantoate reductase</fullName>
    </alternativeName>
</protein>
<evidence type="ECO:0000313" key="8">
    <source>
        <dbReference type="Proteomes" id="UP001206895"/>
    </source>
</evidence>
<evidence type="ECO:0000256" key="1">
    <source>
        <dbReference type="ARBA" id="ARBA00007870"/>
    </source>
</evidence>
<evidence type="ECO:0000259" key="6">
    <source>
        <dbReference type="Pfam" id="PF08546"/>
    </source>
</evidence>
<dbReference type="InterPro" id="IPR013332">
    <property type="entry name" value="KPR_N"/>
</dbReference>
<feature type="domain" description="Ketopantoate reductase N-terminal" evidence="5">
    <location>
        <begin position="3"/>
        <end position="154"/>
    </location>
</feature>
<dbReference type="EC" id="1.1.1.169" evidence="4"/>
<dbReference type="Pfam" id="PF08546">
    <property type="entry name" value="ApbA_C"/>
    <property type="match status" value="1"/>
</dbReference>
<dbReference type="Proteomes" id="UP001206895">
    <property type="component" value="Unassembled WGS sequence"/>
</dbReference>
<dbReference type="PANTHER" id="PTHR21708">
    <property type="entry name" value="PROBABLE 2-DEHYDROPANTOATE 2-REDUCTASE"/>
    <property type="match status" value="1"/>
</dbReference>
<evidence type="ECO:0000313" key="7">
    <source>
        <dbReference type="EMBL" id="MCP2176066.1"/>
    </source>
</evidence>
<comment type="caution">
    <text evidence="7">The sequence shown here is derived from an EMBL/GenBank/DDBJ whole genome shotgun (WGS) entry which is preliminary data.</text>
</comment>
<dbReference type="InterPro" id="IPR013328">
    <property type="entry name" value="6PGD_dom2"/>
</dbReference>
<dbReference type="InterPro" id="IPR013752">
    <property type="entry name" value="KPA_reductase"/>
</dbReference>
<dbReference type="InterPro" id="IPR036291">
    <property type="entry name" value="NAD(P)-bd_dom_sf"/>
</dbReference>
<organism evidence="7 8">
    <name type="scientific">Williamsia maris</name>
    <dbReference type="NCBI Taxonomy" id="72806"/>
    <lineage>
        <taxon>Bacteria</taxon>
        <taxon>Bacillati</taxon>
        <taxon>Actinomycetota</taxon>
        <taxon>Actinomycetes</taxon>
        <taxon>Mycobacteriales</taxon>
        <taxon>Nocardiaceae</taxon>
        <taxon>Williamsia</taxon>
    </lineage>
</organism>
<name>A0ABT1HEE1_9NOCA</name>
<comment type="similarity">
    <text evidence="1 4">Belongs to the ketopantoate reductase family.</text>
</comment>
<comment type="pathway">
    <text evidence="4">Cofactor biosynthesis; (R)-pantothenate biosynthesis; (R)-pantoate from 3-methyl-2-oxobutanoate: step 2/2.</text>
</comment>
<dbReference type="InterPro" id="IPR003710">
    <property type="entry name" value="ApbA"/>
</dbReference>
<feature type="domain" description="Ketopantoate reductase C-terminal" evidence="6">
    <location>
        <begin position="182"/>
        <end position="296"/>
    </location>
</feature>
<proteinExistence type="inferred from homology"/>
<dbReference type="SUPFAM" id="SSF51735">
    <property type="entry name" value="NAD(P)-binding Rossmann-fold domains"/>
    <property type="match status" value="1"/>
</dbReference>
<keyword evidence="8" id="KW-1185">Reference proteome</keyword>
<dbReference type="RefSeq" id="WP_253661090.1">
    <property type="nucleotide sequence ID" value="NZ_BAAAJQ010000001.1"/>
</dbReference>
<evidence type="ECO:0000256" key="2">
    <source>
        <dbReference type="ARBA" id="ARBA00022857"/>
    </source>
</evidence>
<keyword evidence="3 4" id="KW-0560">Oxidoreductase</keyword>